<keyword evidence="4 6" id="KW-0378">Hydrolase</keyword>
<evidence type="ECO:0000256" key="4">
    <source>
        <dbReference type="ARBA" id="ARBA00022801"/>
    </source>
</evidence>
<keyword evidence="5 6" id="KW-0269">Exonuclease</keyword>
<dbReference type="HAMAP" id="MF_00337">
    <property type="entry name" value="Exonuc_7_S"/>
    <property type="match status" value="1"/>
</dbReference>
<comment type="function">
    <text evidence="6">Bidirectionally degrades single-stranded DNA into large acid-insoluble oligonucleotides, which are then degraded further into small acid-soluble oligonucleotides.</text>
</comment>
<dbReference type="PANTHER" id="PTHR34137">
    <property type="entry name" value="EXODEOXYRIBONUCLEASE 7 SMALL SUBUNIT"/>
    <property type="match status" value="1"/>
</dbReference>
<proteinExistence type="inferred from homology"/>
<evidence type="ECO:0000256" key="6">
    <source>
        <dbReference type="HAMAP-Rule" id="MF_00337"/>
    </source>
</evidence>
<dbReference type="GO" id="GO:0009318">
    <property type="term" value="C:exodeoxyribonuclease VII complex"/>
    <property type="evidence" value="ECO:0007669"/>
    <property type="project" value="UniProtKB-UniRule"/>
</dbReference>
<protein>
    <recommendedName>
        <fullName evidence="6">Exodeoxyribonuclease 7 small subunit</fullName>
        <ecNumber evidence="6">3.1.11.6</ecNumber>
    </recommendedName>
    <alternativeName>
        <fullName evidence="6">Exodeoxyribonuclease VII small subunit</fullName>
        <shortName evidence="6">Exonuclease VII small subunit</shortName>
    </alternativeName>
</protein>
<evidence type="ECO:0000256" key="1">
    <source>
        <dbReference type="ARBA" id="ARBA00009998"/>
    </source>
</evidence>
<evidence type="ECO:0000256" key="5">
    <source>
        <dbReference type="ARBA" id="ARBA00022839"/>
    </source>
</evidence>
<evidence type="ECO:0000313" key="8">
    <source>
        <dbReference type="Proteomes" id="UP000003340"/>
    </source>
</evidence>
<dbReference type="EC" id="3.1.11.6" evidence="6"/>
<dbReference type="GO" id="GO:0005829">
    <property type="term" value="C:cytosol"/>
    <property type="evidence" value="ECO:0007669"/>
    <property type="project" value="TreeGrafter"/>
</dbReference>
<comment type="subunit">
    <text evidence="6">Heterooligomer composed of large and small subunits.</text>
</comment>
<dbReference type="InterPro" id="IPR003761">
    <property type="entry name" value="Exonuc_VII_S"/>
</dbReference>
<dbReference type="SUPFAM" id="SSF116842">
    <property type="entry name" value="XseB-like"/>
    <property type="match status" value="1"/>
</dbReference>
<dbReference type="NCBIfam" id="TIGR01280">
    <property type="entry name" value="xseB"/>
    <property type="match status" value="1"/>
</dbReference>
<name>C0EFY2_9FIRM</name>
<comment type="similarity">
    <text evidence="1 6">Belongs to the XseB family.</text>
</comment>
<keyword evidence="8" id="KW-1185">Reference proteome</keyword>
<dbReference type="STRING" id="537013.CLOSTMETH_02774"/>
<dbReference type="GO" id="GO:0006308">
    <property type="term" value="P:DNA catabolic process"/>
    <property type="evidence" value="ECO:0007669"/>
    <property type="project" value="UniProtKB-UniRule"/>
</dbReference>
<accession>C0EFY2</accession>
<dbReference type="InterPro" id="IPR037004">
    <property type="entry name" value="Exonuc_VII_ssu_sf"/>
</dbReference>
<reference evidence="7 8" key="1">
    <citation type="submission" date="2009-01" db="EMBL/GenBank/DDBJ databases">
        <authorList>
            <person name="Fulton L."/>
            <person name="Clifton S."/>
            <person name="Fulton B."/>
            <person name="Xu J."/>
            <person name="Minx P."/>
            <person name="Pepin K.H."/>
            <person name="Johnson M."/>
            <person name="Bhonagiri V."/>
            <person name="Nash W.E."/>
            <person name="Mardis E.R."/>
            <person name="Wilson R.K."/>
        </authorList>
    </citation>
    <scope>NUCLEOTIDE SEQUENCE [LARGE SCALE GENOMIC DNA]</scope>
    <source>
        <strain evidence="7 8">DSM 5476</strain>
    </source>
</reference>
<evidence type="ECO:0000256" key="3">
    <source>
        <dbReference type="ARBA" id="ARBA00022722"/>
    </source>
</evidence>
<dbReference type="AlphaFoldDB" id="C0EFY2"/>
<evidence type="ECO:0000256" key="2">
    <source>
        <dbReference type="ARBA" id="ARBA00022490"/>
    </source>
</evidence>
<keyword evidence="3 6" id="KW-0540">Nuclease</keyword>
<reference evidence="7 8" key="2">
    <citation type="submission" date="2009-02" db="EMBL/GenBank/DDBJ databases">
        <title>Draft genome sequence of Clostridium methylpentosum (DSM 5476).</title>
        <authorList>
            <person name="Sudarsanam P."/>
            <person name="Ley R."/>
            <person name="Guruge J."/>
            <person name="Turnbaugh P.J."/>
            <person name="Mahowald M."/>
            <person name="Liep D."/>
            <person name="Gordon J."/>
        </authorList>
    </citation>
    <scope>NUCLEOTIDE SEQUENCE [LARGE SCALE GENOMIC DNA]</scope>
    <source>
        <strain evidence="7 8">DSM 5476</strain>
    </source>
</reference>
<sequence>MEFETMTFEKAVAELEKVVAKLEKGNLSLEQSLTLYEKGTKLSAVCHQRLETAKLKLEEISSDQPE</sequence>
<dbReference type="EMBL" id="ACEC01000094">
    <property type="protein sequence ID" value="EEG29593.1"/>
    <property type="molecule type" value="Genomic_DNA"/>
</dbReference>
<comment type="catalytic activity">
    <reaction evidence="6">
        <text>Exonucleolytic cleavage in either 5'- to 3'- or 3'- to 5'-direction to yield nucleoside 5'-phosphates.</text>
        <dbReference type="EC" id="3.1.11.6"/>
    </reaction>
</comment>
<comment type="caution">
    <text evidence="7">The sequence shown here is derived from an EMBL/GenBank/DDBJ whole genome shotgun (WGS) entry which is preliminary data.</text>
</comment>
<organism evidence="7 8">
    <name type="scientific">[Clostridium] methylpentosum DSM 5476</name>
    <dbReference type="NCBI Taxonomy" id="537013"/>
    <lineage>
        <taxon>Bacteria</taxon>
        <taxon>Bacillati</taxon>
        <taxon>Bacillota</taxon>
        <taxon>Clostridia</taxon>
        <taxon>Eubacteriales</taxon>
        <taxon>Oscillospiraceae</taxon>
        <taxon>Oscillospiraceae incertae sedis</taxon>
    </lineage>
</organism>
<dbReference type="Pfam" id="PF02609">
    <property type="entry name" value="Exonuc_VII_S"/>
    <property type="match status" value="1"/>
</dbReference>
<evidence type="ECO:0000313" key="7">
    <source>
        <dbReference type="EMBL" id="EEG29593.1"/>
    </source>
</evidence>
<gene>
    <name evidence="6 7" type="primary">xseB</name>
    <name evidence="7" type="ORF">CLOSTMETH_02774</name>
</gene>
<keyword evidence="2 6" id="KW-0963">Cytoplasm</keyword>
<dbReference type="PIRSF" id="PIRSF006488">
    <property type="entry name" value="Exonuc_VII_S"/>
    <property type="match status" value="1"/>
</dbReference>
<dbReference type="Gene3D" id="1.10.287.1040">
    <property type="entry name" value="Exonuclease VII, small subunit"/>
    <property type="match status" value="1"/>
</dbReference>
<dbReference type="PANTHER" id="PTHR34137:SF1">
    <property type="entry name" value="EXODEOXYRIBONUCLEASE 7 SMALL SUBUNIT"/>
    <property type="match status" value="1"/>
</dbReference>
<dbReference type="HOGENOM" id="CLU_145918_3_2_9"/>
<dbReference type="GO" id="GO:0008855">
    <property type="term" value="F:exodeoxyribonuclease VII activity"/>
    <property type="evidence" value="ECO:0007669"/>
    <property type="project" value="UniProtKB-UniRule"/>
</dbReference>
<dbReference type="eggNOG" id="COG1722">
    <property type="taxonomic scope" value="Bacteria"/>
</dbReference>
<comment type="subcellular location">
    <subcellularLocation>
        <location evidence="6">Cytoplasm</location>
    </subcellularLocation>
</comment>
<dbReference type="Proteomes" id="UP000003340">
    <property type="component" value="Unassembled WGS sequence"/>
</dbReference>
<dbReference type="NCBIfam" id="NF002139">
    <property type="entry name" value="PRK00977.1-3"/>
    <property type="match status" value="1"/>
</dbReference>